<sequence>MLYLQLAGFRDVALIHRFDLKANLLFVLVEQWCPKTHVFITSCGECTIILVDVTMQFGLRVDGVVVMDQSKMGHISENWCKPNINHLLLNDRGVHRKEN</sequence>
<accession>A0A9D3WK09</accession>
<evidence type="ECO:0000313" key="2">
    <source>
        <dbReference type="EMBL" id="KAH1130115.1"/>
    </source>
</evidence>
<dbReference type="Proteomes" id="UP000828251">
    <property type="component" value="Unassembled WGS sequence"/>
</dbReference>
<name>A0A9D3WK09_9ROSI</name>
<dbReference type="InterPro" id="IPR019557">
    <property type="entry name" value="AminoTfrase-like_pln_mobile"/>
</dbReference>
<dbReference type="OrthoDB" id="1421598at2759"/>
<evidence type="ECO:0000313" key="3">
    <source>
        <dbReference type="Proteomes" id="UP000828251"/>
    </source>
</evidence>
<organism evidence="2 3">
    <name type="scientific">Gossypium stocksii</name>
    <dbReference type="NCBI Taxonomy" id="47602"/>
    <lineage>
        <taxon>Eukaryota</taxon>
        <taxon>Viridiplantae</taxon>
        <taxon>Streptophyta</taxon>
        <taxon>Embryophyta</taxon>
        <taxon>Tracheophyta</taxon>
        <taxon>Spermatophyta</taxon>
        <taxon>Magnoliopsida</taxon>
        <taxon>eudicotyledons</taxon>
        <taxon>Gunneridae</taxon>
        <taxon>Pentapetalae</taxon>
        <taxon>rosids</taxon>
        <taxon>malvids</taxon>
        <taxon>Malvales</taxon>
        <taxon>Malvaceae</taxon>
        <taxon>Malvoideae</taxon>
        <taxon>Gossypium</taxon>
    </lineage>
</organism>
<dbReference type="GO" id="GO:0010073">
    <property type="term" value="P:meristem maintenance"/>
    <property type="evidence" value="ECO:0007669"/>
    <property type="project" value="InterPro"/>
</dbReference>
<dbReference type="AlphaFoldDB" id="A0A9D3WK09"/>
<gene>
    <name evidence="2" type="ORF">J1N35_001493</name>
</gene>
<reference evidence="2 3" key="1">
    <citation type="journal article" date="2021" name="Plant Biotechnol. J.">
        <title>Multi-omics assisted identification of the key and species-specific regulatory components of drought-tolerant mechanisms in Gossypium stocksii.</title>
        <authorList>
            <person name="Yu D."/>
            <person name="Ke L."/>
            <person name="Zhang D."/>
            <person name="Wu Y."/>
            <person name="Sun Y."/>
            <person name="Mei J."/>
            <person name="Sun J."/>
            <person name="Sun Y."/>
        </authorList>
    </citation>
    <scope>NUCLEOTIDE SEQUENCE [LARGE SCALE GENOMIC DNA]</scope>
    <source>
        <strain evidence="3">cv. E1</strain>
        <tissue evidence="2">Leaf</tissue>
    </source>
</reference>
<evidence type="ECO:0000259" key="1">
    <source>
        <dbReference type="Pfam" id="PF10536"/>
    </source>
</evidence>
<dbReference type="Pfam" id="PF10536">
    <property type="entry name" value="PMD"/>
    <property type="match status" value="1"/>
</dbReference>
<keyword evidence="3" id="KW-1185">Reference proteome</keyword>
<protein>
    <recommendedName>
        <fullName evidence="1">Aminotransferase-like plant mobile domain-containing protein</fullName>
    </recommendedName>
</protein>
<proteinExistence type="predicted"/>
<feature type="domain" description="Aminotransferase-like plant mobile" evidence="1">
    <location>
        <begin position="8"/>
        <end position="79"/>
    </location>
</feature>
<dbReference type="InterPro" id="IPR044824">
    <property type="entry name" value="MAIN-like"/>
</dbReference>
<comment type="caution">
    <text evidence="2">The sequence shown here is derived from an EMBL/GenBank/DDBJ whole genome shotgun (WGS) entry which is preliminary data.</text>
</comment>
<dbReference type="EMBL" id="JAIQCV010000001">
    <property type="protein sequence ID" value="KAH1130115.1"/>
    <property type="molecule type" value="Genomic_DNA"/>
</dbReference>
<dbReference type="PANTHER" id="PTHR46033">
    <property type="entry name" value="PROTEIN MAIN-LIKE 2"/>
    <property type="match status" value="1"/>
</dbReference>
<dbReference type="PANTHER" id="PTHR46033:SF8">
    <property type="entry name" value="PROTEIN MAINTENANCE OF MERISTEMS-LIKE"/>
    <property type="match status" value="1"/>
</dbReference>